<comment type="similarity">
    <text evidence="1">Belongs to the PspA/Vipp/IM30 family.</text>
</comment>
<evidence type="ECO:0000256" key="1">
    <source>
        <dbReference type="ARBA" id="ARBA00043985"/>
    </source>
</evidence>
<dbReference type="EMBL" id="JXQG01000010">
    <property type="protein sequence ID" value="KKZ12841.1"/>
    <property type="molecule type" value="Genomic_DNA"/>
</dbReference>
<dbReference type="PANTHER" id="PTHR31088:SF6">
    <property type="entry name" value="PHAGE SHOCK PROTEIN A"/>
    <property type="match status" value="1"/>
</dbReference>
<name>A0A0G2HN26_9SYNE</name>
<accession>A0A0G2HN26</accession>
<organism evidence="4 5">
    <name type="scientific">Candidatus Synechococcus spongiarum SP3</name>
    <dbReference type="NCBI Taxonomy" id="1604020"/>
    <lineage>
        <taxon>Bacteria</taxon>
        <taxon>Bacillati</taxon>
        <taxon>Cyanobacteriota</taxon>
        <taxon>Cyanophyceae</taxon>
        <taxon>Synechococcales</taxon>
        <taxon>Synechococcaceae</taxon>
        <taxon>Synechococcus</taxon>
    </lineage>
</organism>
<evidence type="ECO:0000313" key="4">
    <source>
        <dbReference type="EMBL" id="KKZ12841.1"/>
    </source>
</evidence>
<dbReference type="PATRIC" id="fig|1604020.3.peg.2210"/>
<gene>
    <name evidence="4" type="ORF">TE42_02850</name>
</gene>
<dbReference type="AlphaFoldDB" id="A0A0G2HN26"/>
<evidence type="ECO:0000313" key="5">
    <source>
        <dbReference type="Proteomes" id="UP000035067"/>
    </source>
</evidence>
<dbReference type="InterPro" id="IPR007157">
    <property type="entry name" value="PspA_VIPP1"/>
</dbReference>
<dbReference type="Proteomes" id="UP000035067">
    <property type="component" value="Unassembled WGS sequence"/>
</dbReference>
<feature type="compositionally biased region" description="Low complexity" evidence="3">
    <location>
        <begin position="216"/>
        <end position="230"/>
    </location>
</feature>
<dbReference type="Pfam" id="PF04012">
    <property type="entry name" value="PspA_IM30"/>
    <property type="match status" value="1"/>
</dbReference>
<sequence length="258" mass="27950">MSFFSRLWRLMRANANDLVSRAEDPAKILDQALMDMQADLVKLRQAVAAAVASQKRIEGQASQSRAQADHWYGRAQLALQGGDEDLAREALARRKTHTDTAQVLGQQLESQAGQVETLKRSLLKLEGKIAQAKTRKDTLKARAQAAHAQKQLEGAVSGISTDSSMAAFERMEEKVESLEAETAAVAELAGENLESRFEALEGGDVDGDVDQDLAALKASMAPAPDLPLLPDTRKVASQQAPTEDELAALRRSLNLPPK</sequence>
<comment type="caution">
    <text evidence="4">The sequence shown here is derived from an EMBL/GenBank/DDBJ whole genome shotgun (WGS) entry which is preliminary data.</text>
</comment>
<keyword evidence="2" id="KW-0175">Coiled coil</keyword>
<feature type="coiled-coil region" evidence="2">
    <location>
        <begin position="115"/>
        <end position="188"/>
    </location>
</feature>
<proteinExistence type="inferred from homology"/>
<feature type="region of interest" description="Disordered" evidence="3">
    <location>
        <begin position="216"/>
        <end position="242"/>
    </location>
</feature>
<evidence type="ECO:0000256" key="2">
    <source>
        <dbReference type="SAM" id="Coils"/>
    </source>
</evidence>
<protein>
    <submittedName>
        <fullName evidence="4">Membrane protein</fullName>
    </submittedName>
</protein>
<dbReference type="PANTHER" id="PTHR31088">
    <property type="entry name" value="MEMBRANE-ASSOCIATED PROTEIN VIPP1, CHLOROPLASTIC"/>
    <property type="match status" value="1"/>
</dbReference>
<reference evidence="4 5" key="1">
    <citation type="submission" date="2015-01" db="EMBL/GenBank/DDBJ databases">
        <title>Lifestyle Evolution in Cyanobacterial Symbionts of Sponges.</title>
        <authorList>
            <person name="Burgsdorf I."/>
            <person name="Slaby B.M."/>
            <person name="Handley K.M."/>
            <person name="Haber M."/>
            <person name="Blom J."/>
            <person name="Marshall C.W."/>
            <person name="Gilbert J.A."/>
            <person name="Hentschel U."/>
            <person name="Steindler L."/>
        </authorList>
    </citation>
    <scope>NUCLEOTIDE SEQUENCE [LARGE SCALE GENOMIC DNA]</scope>
    <source>
        <strain evidence="4">SP3</strain>
    </source>
</reference>
<evidence type="ECO:0000256" key="3">
    <source>
        <dbReference type="SAM" id="MobiDB-lite"/>
    </source>
</evidence>